<evidence type="ECO:0000256" key="1">
    <source>
        <dbReference type="SAM" id="SignalP"/>
    </source>
</evidence>
<gene>
    <name evidence="2" type="ORF">RIF29_31832</name>
</gene>
<name>A0AAN9EI29_CROPI</name>
<dbReference type="AlphaFoldDB" id="A0AAN9EI29"/>
<dbReference type="Proteomes" id="UP001372338">
    <property type="component" value="Unassembled WGS sequence"/>
</dbReference>
<dbReference type="EMBL" id="JAYWIO010000006">
    <property type="protein sequence ID" value="KAK7257682.1"/>
    <property type="molecule type" value="Genomic_DNA"/>
</dbReference>
<protein>
    <recommendedName>
        <fullName evidence="4">Secreted protein</fullName>
    </recommendedName>
</protein>
<keyword evidence="1" id="KW-0732">Signal</keyword>
<accession>A0AAN9EI29</accession>
<sequence length="81" mass="9076">MSCVVFCCVVSLYICVCPTSSHCYHSSPSGFSFLPHLFPLLLSISGVRSQPFSLYISSIHIFKHKLLYIFEFLCAHLCVGI</sequence>
<organism evidence="2 3">
    <name type="scientific">Crotalaria pallida</name>
    <name type="common">Smooth rattlebox</name>
    <name type="synonym">Crotalaria striata</name>
    <dbReference type="NCBI Taxonomy" id="3830"/>
    <lineage>
        <taxon>Eukaryota</taxon>
        <taxon>Viridiplantae</taxon>
        <taxon>Streptophyta</taxon>
        <taxon>Embryophyta</taxon>
        <taxon>Tracheophyta</taxon>
        <taxon>Spermatophyta</taxon>
        <taxon>Magnoliopsida</taxon>
        <taxon>eudicotyledons</taxon>
        <taxon>Gunneridae</taxon>
        <taxon>Pentapetalae</taxon>
        <taxon>rosids</taxon>
        <taxon>fabids</taxon>
        <taxon>Fabales</taxon>
        <taxon>Fabaceae</taxon>
        <taxon>Papilionoideae</taxon>
        <taxon>50 kb inversion clade</taxon>
        <taxon>genistoids sensu lato</taxon>
        <taxon>core genistoids</taxon>
        <taxon>Crotalarieae</taxon>
        <taxon>Crotalaria</taxon>
    </lineage>
</organism>
<feature type="chain" id="PRO_5042988948" description="Secreted protein" evidence="1">
    <location>
        <begin position="24"/>
        <end position="81"/>
    </location>
</feature>
<reference evidence="2 3" key="1">
    <citation type="submission" date="2024-01" db="EMBL/GenBank/DDBJ databases">
        <title>The genomes of 5 underutilized Papilionoideae crops provide insights into root nodulation and disease resistanc.</title>
        <authorList>
            <person name="Yuan L."/>
        </authorList>
    </citation>
    <scope>NUCLEOTIDE SEQUENCE [LARGE SCALE GENOMIC DNA]</scope>
    <source>
        <strain evidence="2">ZHUSHIDOU_FW_LH</strain>
        <tissue evidence="2">Leaf</tissue>
    </source>
</reference>
<keyword evidence="3" id="KW-1185">Reference proteome</keyword>
<evidence type="ECO:0000313" key="2">
    <source>
        <dbReference type="EMBL" id="KAK7257682.1"/>
    </source>
</evidence>
<feature type="signal peptide" evidence="1">
    <location>
        <begin position="1"/>
        <end position="23"/>
    </location>
</feature>
<evidence type="ECO:0008006" key="4">
    <source>
        <dbReference type="Google" id="ProtNLM"/>
    </source>
</evidence>
<evidence type="ECO:0000313" key="3">
    <source>
        <dbReference type="Proteomes" id="UP001372338"/>
    </source>
</evidence>
<comment type="caution">
    <text evidence="2">The sequence shown here is derived from an EMBL/GenBank/DDBJ whole genome shotgun (WGS) entry which is preliminary data.</text>
</comment>
<proteinExistence type="predicted"/>